<reference evidence="7" key="2">
    <citation type="submission" date="2020-04" db="EMBL/GenBank/DDBJ databases">
        <authorList>
            <consortium name="NCBI Genome Project"/>
        </authorList>
    </citation>
    <scope>NUCLEOTIDE SEQUENCE</scope>
    <source>
        <strain evidence="7">CBS 781.70</strain>
    </source>
</reference>
<dbReference type="InterPro" id="IPR001680">
    <property type="entry name" value="WD40_rpt"/>
</dbReference>
<dbReference type="PROSITE" id="PS50082">
    <property type="entry name" value="WD_REPEATS_2"/>
    <property type="match status" value="3"/>
</dbReference>
<dbReference type="PANTHER" id="PTHR22839:SF0">
    <property type="entry name" value="THO COMPLEX SUBUNIT 3"/>
    <property type="match status" value="1"/>
</dbReference>
<dbReference type="RefSeq" id="XP_033538720.1">
    <property type="nucleotide sequence ID" value="XM_033677273.1"/>
</dbReference>
<sequence length="325" mass="35492">MVAPSRPVLARSLPKSTFPYHFQRLKTTLYCDVTTRSAHNTSHAIRTLAWSPLGNFVATGAGDRTLRVWNPEKPSVRYSTELRGHTGAVEKVAWHPLKEAELASIGSEGVVRLWDVRSKDPMVGEVKIGSDGLTLVWSPDGEELLVGTKDDELHRISRSTLSILSSQKQHSQTNQNIFSWSGNEVFVTTGEGQVKILDYPSLDPLHTINAHTSSIFSIELSPPGTYLAIGGSDALISLWDTTDMICKRTLPSCVGPVKSVSFSFDGSYIVGGSDEGNTIDIAHTETGEYVHSFDTQGGNQCVAWHPRSYVLAYSCESPLGFRVVG</sequence>
<evidence type="ECO:0000313" key="7">
    <source>
        <dbReference type="RefSeq" id="XP_033538720.1"/>
    </source>
</evidence>
<dbReference type="OrthoDB" id="340259at2759"/>
<keyword evidence="6" id="KW-1185">Reference proteome</keyword>
<dbReference type="EMBL" id="ML975149">
    <property type="protein sequence ID" value="KAF1817089.1"/>
    <property type="molecule type" value="Genomic_DNA"/>
</dbReference>
<dbReference type="GeneID" id="54417843"/>
<dbReference type="SMART" id="SM00320">
    <property type="entry name" value="WD40"/>
    <property type="match status" value="6"/>
</dbReference>
<dbReference type="Pfam" id="PF00400">
    <property type="entry name" value="WD40"/>
    <property type="match status" value="4"/>
</dbReference>
<evidence type="ECO:0000313" key="6">
    <source>
        <dbReference type="Proteomes" id="UP000504638"/>
    </source>
</evidence>
<evidence type="ECO:0000256" key="3">
    <source>
        <dbReference type="ARBA" id="ARBA00046343"/>
    </source>
</evidence>
<keyword evidence="2" id="KW-0677">Repeat</keyword>
<evidence type="ECO:0000256" key="1">
    <source>
        <dbReference type="ARBA" id="ARBA00022574"/>
    </source>
</evidence>
<gene>
    <name evidence="5 7" type="ORF">P152DRAFT_426660</name>
</gene>
<dbReference type="InterPro" id="IPR015943">
    <property type="entry name" value="WD40/YVTN_repeat-like_dom_sf"/>
</dbReference>
<dbReference type="Gene3D" id="2.130.10.10">
    <property type="entry name" value="YVTN repeat-like/Quinoprotein amine dehydrogenase"/>
    <property type="match status" value="2"/>
</dbReference>
<dbReference type="InterPro" id="IPR036322">
    <property type="entry name" value="WD40_repeat_dom_sf"/>
</dbReference>
<proteinExistence type="inferred from homology"/>
<keyword evidence="1 4" id="KW-0853">WD repeat</keyword>
<dbReference type="GO" id="GO:0006406">
    <property type="term" value="P:mRNA export from nucleus"/>
    <property type="evidence" value="ECO:0007669"/>
    <property type="project" value="InterPro"/>
</dbReference>
<accession>A0A6G1GGU2</accession>
<protein>
    <submittedName>
        <fullName evidence="5 7">WD40 repeat-like protein</fullName>
    </submittedName>
</protein>
<dbReference type="Proteomes" id="UP000504638">
    <property type="component" value="Unplaced"/>
</dbReference>
<evidence type="ECO:0000313" key="5">
    <source>
        <dbReference type="EMBL" id="KAF1817089.1"/>
    </source>
</evidence>
<organism evidence="5">
    <name type="scientific">Eremomyces bilateralis CBS 781.70</name>
    <dbReference type="NCBI Taxonomy" id="1392243"/>
    <lineage>
        <taxon>Eukaryota</taxon>
        <taxon>Fungi</taxon>
        <taxon>Dikarya</taxon>
        <taxon>Ascomycota</taxon>
        <taxon>Pezizomycotina</taxon>
        <taxon>Dothideomycetes</taxon>
        <taxon>Dothideomycetes incertae sedis</taxon>
        <taxon>Eremomycetales</taxon>
        <taxon>Eremomycetaceae</taxon>
        <taxon>Eremomyces</taxon>
    </lineage>
</organism>
<dbReference type="AlphaFoldDB" id="A0A6G1GGU2"/>
<dbReference type="SUPFAM" id="SSF50978">
    <property type="entry name" value="WD40 repeat-like"/>
    <property type="match status" value="1"/>
</dbReference>
<feature type="repeat" description="WD" evidence="4">
    <location>
        <begin position="208"/>
        <end position="240"/>
    </location>
</feature>
<evidence type="ECO:0000256" key="2">
    <source>
        <dbReference type="ARBA" id="ARBA00022737"/>
    </source>
</evidence>
<feature type="repeat" description="WD" evidence="4">
    <location>
        <begin position="38"/>
        <end position="79"/>
    </location>
</feature>
<reference evidence="5 7" key="1">
    <citation type="submission" date="2020-01" db="EMBL/GenBank/DDBJ databases">
        <authorList>
            <consortium name="DOE Joint Genome Institute"/>
            <person name="Haridas S."/>
            <person name="Albert R."/>
            <person name="Binder M."/>
            <person name="Bloem J."/>
            <person name="Labutti K."/>
            <person name="Salamov A."/>
            <person name="Andreopoulos B."/>
            <person name="Baker S.E."/>
            <person name="Barry K."/>
            <person name="Bills G."/>
            <person name="Bluhm B.H."/>
            <person name="Cannon C."/>
            <person name="Castanera R."/>
            <person name="Culley D.E."/>
            <person name="Daum C."/>
            <person name="Ezra D."/>
            <person name="Gonzalez J.B."/>
            <person name="Henrissat B."/>
            <person name="Kuo A."/>
            <person name="Liang C."/>
            <person name="Lipzen A."/>
            <person name="Lutzoni F."/>
            <person name="Magnuson J."/>
            <person name="Mondo S."/>
            <person name="Nolan M."/>
            <person name="Ohm R."/>
            <person name="Pangilinan J."/>
            <person name="Park H.-J."/>
            <person name="Ramirez L."/>
            <person name="Alfaro M."/>
            <person name="Sun H."/>
            <person name="Tritt A."/>
            <person name="Yoshinaga Y."/>
            <person name="Zwiers L.-H."/>
            <person name="Turgeon B.G."/>
            <person name="Goodwin S.B."/>
            <person name="Spatafora J.W."/>
            <person name="Crous P.W."/>
            <person name="Grigoriev I.V."/>
        </authorList>
    </citation>
    <scope>NUCLEOTIDE SEQUENCE</scope>
    <source>
        <strain evidence="5 7">CBS 781.70</strain>
    </source>
</reference>
<dbReference type="InterPro" id="IPR040132">
    <property type="entry name" value="Tex1/THOC3"/>
</dbReference>
<evidence type="ECO:0000256" key="4">
    <source>
        <dbReference type="PROSITE-ProRule" id="PRU00221"/>
    </source>
</evidence>
<reference evidence="7" key="3">
    <citation type="submission" date="2025-04" db="UniProtKB">
        <authorList>
            <consortium name="RefSeq"/>
        </authorList>
    </citation>
    <scope>IDENTIFICATION</scope>
    <source>
        <strain evidence="7">CBS 781.70</strain>
    </source>
</reference>
<comment type="similarity">
    <text evidence="3">Belongs to the THOC3 family.</text>
</comment>
<dbReference type="GO" id="GO:0000445">
    <property type="term" value="C:THO complex part of transcription export complex"/>
    <property type="evidence" value="ECO:0007669"/>
    <property type="project" value="TreeGrafter"/>
</dbReference>
<feature type="repeat" description="WD" evidence="4">
    <location>
        <begin position="82"/>
        <end position="124"/>
    </location>
</feature>
<dbReference type="PANTHER" id="PTHR22839">
    <property type="entry name" value="THO COMPLEX SUBUNIT 3 THO3"/>
    <property type="match status" value="1"/>
</dbReference>
<dbReference type="PROSITE" id="PS50294">
    <property type="entry name" value="WD_REPEATS_REGION"/>
    <property type="match status" value="3"/>
</dbReference>
<name>A0A6G1GGU2_9PEZI</name>